<evidence type="ECO:0000313" key="3">
    <source>
        <dbReference type="EMBL" id="CAD8445177.1"/>
    </source>
</evidence>
<name>A0A7S0D6J7_MICPS</name>
<dbReference type="EMBL" id="HBEN01010707">
    <property type="protein sequence ID" value="CAD8445177.1"/>
    <property type="molecule type" value="Transcribed_RNA"/>
</dbReference>
<sequence length="180" mass="19444">MGYAGYAPGHKVVELTVLQQLLKLIKSDKSLETLEKLTRNTAQAPAEEKFRKVRLTNEKIAAVITDVPGAKEAMVEMGWVEEGEFLVLPPGRSVTMREVRDIDDARAALKKLEDEAFKRRIAARNAQKNPDKARLLAEMAADRAERAARDPVTRGSVAVPRGVGTMQTASGAGCSGTSGG</sequence>
<dbReference type="CDD" id="cd09212">
    <property type="entry name" value="PUB"/>
    <property type="match status" value="1"/>
</dbReference>
<dbReference type="Pfam" id="PF09409">
    <property type="entry name" value="PUB"/>
    <property type="match status" value="1"/>
</dbReference>
<dbReference type="InterPro" id="IPR018997">
    <property type="entry name" value="PUB_domain"/>
</dbReference>
<dbReference type="SMART" id="SM00580">
    <property type="entry name" value="PUG"/>
    <property type="match status" value="1"/>
</dbReference>
<proteinExistence type="predicted"/>
<evidence type="ECO:0000256" key="1">
    <source>
        <dbReference type="SAM" id="MobiDB-lite"/>
    </source>
</evidence>
<evidence type="ECO:0000259" key="2">
    <source>
        <dbReference type="Pfam" id="PF09409"/>
    </source>
</evidence>
<protein>
    <recommendedName>
        <fullName evidence="2">PUB domain-containing protein</fullName>
    </recommendedName>
</protein>
<feature type="domain" description="PUB" evidence="2">
    <location>
        <begin position="27"/>
        <end position="99"/>
    </location>
</feature>
<dbReference type="GO" id="GO:0005737">
    <property type="term" value="C:cytoplasm"/>
    <property type="evidence" value="ECO:0007669"/>
    <property type="project" value="TreeGrafter"/>
</dbReference>
<dbReference type="AlphaFoldDB" id="A0A7S0D6J7"/>
<organism evidence="3">
    <name type="scientific">Micromonas pusilla</name>
    <name type="common">Picoplanktonic green alga</name>
    <name type="synonym">Chromulina pusilla</name>
    <dbReference type="NCBI Taxonomy" id="38833"/>
    <lineage>
        <taxon>Eukaryota</taxon>
        <taxon>Viridiplantae</taxon>
        <taxon>Chlorophyta</taxon>
        <taxon>Mamiellophyceae</taxon>
        <taxon>Mamiellales</taxon>
        <taxon>Mamiellaceae</taxon>
        <taxon>Micromonas</taxon>
    </lineage>
</organism>
<reference evidence="3" key="1">
    <citation type="submission" date="2021-01" db="EMBL/GenBank/DDBJ databases">
        <authorList>
            <person name="Corre E."/>
            <person name="Pelletier E."/>
            <person name="Niang G."/>
            <person name="Scheremetjew M."/>
            <person name="Finn R."/>
            <person name="Kale V."/>
            <person name="Holt S."/>
            <person name="Cochrane G."/>
            <person name="Meng A."/>
            <person name="Brown T."/>
            <person name="Cohen L."/>
        </authorList>
    </citation>
    <scope>NUCLEOTIDE SEQUENCE</scope>
    <source>
        <strain evidence="3">CCAC1681</strain>
    </source>
</reference>
<dbReference type="PANTHER" id="PTHR23153:SF38">
    <property type="entry name" value="UBX DOMAIN-CONTAINING PROTEIN 6"/>
    <property type="match status" value="1"/>
</dbReference>
<feature type="compositionally biased region" description="Basic and acidic residues" evidence="1">
    <location>
        <begin position="142"/>
        <end position="152"/>
    </location>
</feature>
<gene>
    <name evidence="3" type="ORF">MSP1401_LOCUS8852</name>
</gene>
<dbReference type="PANTHER" id="PTHR23153">
    <property type="entry name" value="UBX-RELATED"/>
    <property type="match status" value="1"/>
</dbReference>
<dbReference type="InterPro" id="IPR036339">
    <property type="entry name" value="PUB-like_dom_sf"/>
</dbReference>
<dbReference type="SUPFAM" id="SSF143503">
    <property type="entry name" value="PUG domain-like"/>
    <property type="match status" value="1"/>
</dbReference>
<feature type="region of interest" description="Disordered" evidence="1">
    <location>
        <begin position="142"/>
        <end position="180"/>
    </location>
</feature>
<dbReference type="Gene3D" id="1.20.58.2190">
    <property type="match status" value="1"/>
</dbReference>
<accession>A0A7S0D6J7</accession>